<name>A0A930W3D4_9ACTN</name>
<evidence type="ECO:0000313" key="10">
    <source>
        <dbReference type="Proteomes" id="UP000772566"/>
    </source>
</evidence>
<evidence type="ECO:0000256" key="6">
    <source>
        <dbReference type="ARBA" id="ARBA00023163"/>
    </source>
</evidence>
<dbReference type="Gene3D" id="1.10.10.10">
    <property type="entry name" value="Winged helix-like DNA-binding domain superfamily/Winged helix DNA-binding domain"/>
    <property type="match status" value="1"/>
</dbReference>
<dbReference type="EMBL" id="CP097092">
    <property type="protein sequence ID" value="UQF78115.1"/>
    <property type="molecule type" value="Genomic_DNA"/>
</dbReference>
<sequence>MRYSKQREAIRTYMEGRHDHPTADSVYAAVREELPNISLGTVYRNLMQLVDAGELQVVNTGDNISRFDPTTTEHAHFQCHECGRVFDVDGPVLRDLTSLTKDSCGEIDSYALCFTGICNECLAKNPALHHSVN</sequence>
<dbReference type="InterPro" id="IPR036390">
    <property type="entry name" value="WH_DNA-bd_sf"/>
</dbReference>
<keyword evidence="4" id="KW-0805">Transcription regulation</keyword>
<keyword evidence="5" id="KW-0238">DNA-binding</keyword>
<comment type="cofactor">
    <cofactor evidence="7">
        <name>Zn(2+)</name>
        <dbReference type="ChEBI" id="CHEBI:29105"/>
    </cofactor>
    <text evidence="7">Binds 1 zinc ion per subunit.</text>
</comment>
<dbReference type="Proteomes" id="UP000831562">
    <property type="component" value="Chromosome"/>
</dbReference>
<dbReference type="GO" id="GO:0003700">
    <property type="term" value="F:DNA-binding transcription factor activity"/>
    <property type="evidence" value="ECO:0007669"/>
    <property type="project" value="InterPro"/>
</dbReference>
<dbReference type="GO" id="GO:0008270">
    <property type="term" value="F:zinc ion binding"/>
    <property type="evidence" value="ECO:0007669"/>
    <property type="project" value="TreeGrafter"/>
</dbReference>
<dbReference type="EMBL" id="JABZGT010000023">
    <property type="protein sequence ID" value="MBF4808785.1"/>
    <property type="molecule type" value="Genomic_DNA"/>
</dbReference>
<dbReference type="InterPro" id="IPR043135">
    <property type="entry name" value="Fur_C"/>
</dbReference>
<evidence type="ECO:0000256" key="7">
    <source>
        <dbReference type="PIRSR" id="PIRSR602481-1"/>
    </source>
</evidence>
<keyword evidence="2" id="KW-0678">Repressor</keyword>
<dbReference type="GO" id="GO:0000976">
    <property type="term" value="F:transcription cis-regulatory region binding"/>
    <property type="evidence" value="ECO:0007669"/>
    <property type="project" value="TreeGrafter"/>
</dbReference>
<reference evidence="9" key="2">
    <citation type="submission" date="2022-05" db="EMBL/GenBank/DDBJ databases">
        <title>Using nanopore sequencing to obtain complete genomes from saliva samples.</title>
        <authorList>
            <person name="Baker J.L."/>
        </authorList>
    </citation>
    <scope>NUCLEOTIDE SEQUENCE</scope>
    <source>
        <strain evidence="9">JCVI-JB-Lp32</strain>
    </source>
</reference>
<dbReference type="InterPro" id="IPR036388">
    <property type="entry name" value="WH-like_DNA-bd_sf"/>
</dbReference>
<dbReference type="Proteomes" id="UP000772566">
    <property type="component" value="Unassembled WGS sequence"/>
</dbReference>
<feature type="binding site" evidence="7">
    <location>
        <position position="79"/>
    </location>
    <ligand>
        <name>Zn(2+)</name>
        <dbReference type="ChEBI" id="CHEBI:29105"/>
    </ligand>
</feature>
<dbReference type="GO" id="GO:1900376">
    <property type="term" value="P:regulation of secondary metabolite biosynthetic process"/>
    <property type="evidence" value="ECO:0007669"/>
    <property type="project" value="TreeGrafter"/>
</dbReference>
<evidence type="ECO:0000256" key="1">
    <source>
        <dbReference type="ARBA" id="ARBA00007957"/>
    </source>
</evidence>
<evidence type="ECO:0000256" key="5">
    <source>
        <dbReference type="ARBA" id="ARBA00023125"/>
    </source>
</evidence>
<feature type="binding site" evidence="7">
    <location>
        <position position="118"/>
    </location>
    <ligand>
        <name>Zn(2+)</name>
        <dbReference type="ChEBI" id="CHEBI:29105"/>
    </ligand>
</feature>
<dbReference type="SUPFAM" id="SSF46785">
    <property type="entry name" value="Winged helix' DNA-binding domain"/>
    <property type="match status" value="1"/>
</dbReference>
<keyword evidence="7" id="KW-0479">Metal-binding</keyword>
<dbReference type="Gene3D" id="3.30.1490.190">
    <property type="match status" value="1"/>
</dbReference>
<comment type="similarity">
    <text evidence="1">Belongs to the Fur family.</text>
</comment>
<reference evidence="8" key="1">
    <citation type="submission" date="2020-04" db="EMBL/GenBank/DDBJ databases">
        <title>Deep metagenomics examines the oral microbiome during advanced dental caries in children, revealing novel taxa and co-occurrences with host molecules.</title>
        <authorList>
            <person name="Baker J.L."/>
            <person name="Morton J.T."/>
            <person name="Dinis M."/>
            <person name="Alvarez R."/>
            <person name="Tran N.C."/>
            <person name="Knight R."/>
            <person name="Edlund A."/>
        </authorList>
    </citation>
    <scope>NUCLEOTIDE SEQUENCE</scope>
    <source>
        <strain evidence="8">JCVI_22A_bin.2</strain>
    </source>
</reference>
<accession>A0A930W3D4</accession>
<evidence type="ECO:0000256" key="4">
    <source>
        <dbReference type="ARBA" id="ARBA00023015"/>
    </source>
</evidence>
<dbReference type="PANTHER" id="PTHR33202:SF7">
    <property type="entry name" value="FERRIC UPTAKE REGULATION PROTEIN"/>
    <property type="match status" value="1"/>
</dbReference>
<dbReference type="Pfam" id="PF01475">
    <property type="entry name" value="FUR"/>
    <property type="match status" value="1"/>
</dbReference>
<dbReference type="PANTHER" id="PTHR33202">
    <property type="entry name" value="ZINC UPTAKE REGULATION PROTEIN"/>
    <property type="match status" value="1"/>
</dbReference>
<organism evidence="8 10">
    <name type="scientific">Lancefieldella parvula</name>
    <dbReference type="NCBI Taxonomy" id="1382"/>
    <lineage>
        <taxon>Bacteria</taxon>
        <taxon>Bacillati</taxon>
        <taxon>Actinomycetota</taxon>
        <taxon>Coriobacteriia</taxon>
        <taxon>Coriobacteriales</taxon>
        <taxon>Atopobiaceae</taxon>
        <taxon>Lancefieldella</taxon>
    </lineage>
</organism>
<evidence type="ECO:0000313" key="9">
    <source>
        <dbReference type="EMBL" id="UQF78115.1"/>
    </source>
</evidence>
<feature type="binding site" evidence="7">
    <location>
        <position position="121"/>
    </location>
    <ligand>
        <name>Zn(2+)</name>
        <dbReference type="ChEBI" id="CHEBI:29105"/>
    </ligand>
</feature>
<proteinExistence type="inferred from homology"/>
<keyword evidence="6" id="KW-0804">Transcription</keyword>
<dbReference type="RefSeq" id="WP_313994597.1">
    <property type="nucleotide sequence ID" value="NZ_CAUQBC010000003.1"/>
</dbReference>
<protein>
    <submittedName>
        <fullName evidence="8">Transcriptional repressor</fullName>
    </submittedName>
</protein>
<evidence type="ECO:0000256" key="3">
    <source>
        <dbReference type="ARBA" id="ARBA00022833"/>
    </source>
</evidence>
<dbReference type="AlphaFoldDB" id="A0A930W3D4"/>
<dbReference type="GO" id="GO:0045892">
    <property type="term" value="P:negative regulation of DNA-templated transcription"/>
    <property type="evidence" value="ECO:0007669"/>
    <property type="project" value="TreeGrafter"/>
</dbReference>
<dbReference type="InterPro" id="IPR002481">
    <property type="entry name" value="FUR"/>
</dbReference>
<keyword evidence="3 7" id="KW-0862">Zinc</keyword>
<feature type="binding site" evidence="7">
    <location>
        <position position="82"/>
    </location>
    <ligand>
        <name>Zn(2+)</name>
        <dbReference type="ChEBI" id="CHEBI:29105"/>
    </ligand>
</feature>
<evidence type="ECO:0000313" key="8">
    <source>
        <dbReference type="EMBL" id="MBF4808785.1"/>
    </source>
</evidence>
<gene>
    <name evidence="8" type="ORF">HXK23_00940</name>
    <name evidence="9" type="ORF">M3I19_07590</name>
</gene>
<dbReference type="CDD" id="cd07153">
    <property type="entry name" value="Fur_like"/>
    <property type="match status" value="1"/>
</dbReference>
<evidence type="ECO:0000256" key="2">
    <source>
        <dbReference type="ARBA" id="ARBA00022491"/>
    </source>
</evidence>